<proteinExistence type="predicted"/>
<evidence type="ECO:0000256" key="1">
    <source>
        <dbReference type="ARBA" id="ARBA00022801"/>
    </source>
</evidence>
<dbReference type="EMBL" id="JARRAG010000002">
    <property type="protein sequence ID" value="MDG3006107.1"/>
    <property type="molecule type" value="Genomic_DNA"/>
</dbReference>
<sequence>MTSPTPAQLGFRMPAEWEPHEATWIAWPYNHEDWPGKFAPTPWVYSEIVRVLSRHEKSVVVVVADGAMKRAAAKVLEKAGVNLERVRFFKAATDRVWLRDSGPTFVVRDGAPSGVEGEPAGPVAMVNWKFNAWAKYDNYHEDRRLGRRIAEETGLHRWAPRVEIDGAPRRVVLEGGSIDVNGRGTLLTTEECLLSDVQERNPGLDRAGYERVFAENLGVSNVVWLGRGVHGDDTHGHVDDIARFVDARTVVAVVEPNVDDPNHEPLQDNLRRLREARDQDGEPLRVVELPMPAPVTFEGDVLPASYANFYIADGVVIVPTFNDPNDRVALNTLAELFPGRSIVGIHCVDLVLGLGTLHCLSQQQPAEPTGG</sequence>
<dbReference type="Proteomes" id="UP001216907">
    <property type="component" value="Unassembled WGS sequence"/>
</dbReference>
<reference evidence="2 3" key="1">
    <citation type="submission" date="2023-03" db="EMBL/GenBank/DDBJ databases">
        <title>Paludisphaera mucosa sp. nov. a novel planctomycete from northern fen.</title>
        <authorList>
            <person name="Ivanova A."/>
        </authorList>
    </citation>
    <scope>NUCLEOTIDE SEQUENCE [LARGE SCALE GENOMIC DNA]</scope>
    <source>
        <strain evidence="2 3">Pla2</strain>
    </source>
</reference>
<dbReference type="PANTHER" id="PTHR31377:SF0">
    <property type="entry name" value="AGMATINE DEIMINASE-RELATED"/>
    <property type="match status" value="1"/>
</dbReference>
<evidence type="ECO:0000313" key="3">
    <source>
        <dbReference type="Proteomes" id="UP001216907"/>
    </source>
</evidence>
<keyword evidence="1" id="KW-0378">Hydrolase</keyword>
<protein>
    <submittedName>
        <fullName evidence="2">Agmatine deiminase family protein</fullName>
    </submittedName>
</protein>
<accession>A0ABT6FF02</accession>
<evidence type="ECO:0000313" key="2">
    <source>
        <dbReference type="EMBL" id="MDG3006107.1"/>
    </source>
</evidence>
<dbReference type="RefSeq" id="WP_277862409.1">
    <property type="nucleotide sequence ID" value="NZ_JARRAG010000002.1"/>
</dbReference>
<gene>
    <name evidence="2" type="ORF">PZE19_20225</name>
</gene>
<name>A0ABT6FF02_9BACT</name>
<dbReference type="SUPFAM" id="SSF55909">
    <property type="entry name" value="Pentein"/>
    <property type="match status" value="1"/>
</dbReference>
<keyword evidence="3" id="KW-1185">Reference proteome</keyword>
<organism evidence="2 3">
    <name type="scientific">Paludisphaera mucosa</name>
    <dbReference type="NCBI Taxonomy" id="3030827"/>
    <lineage>
        <taxon>Bacteria</taxon>
        <taxon>Pseudomonadati</taxon>
        <taxon>Planctomycetota</taxon>
        <taxon>Planctomycetia</taxon>
        <taxon>Isosphaerales</taxon>
        <taxon>Isosphaeraceae</taxon>
        <taxon>Paludisphaera</taxon>
    </lineage>
</organism>
<dbReference type="InterPro" id="IPR007466">
    <property type="entry name" value="Peptidyl-Arg-deiminase_porph"/>
</dbReference>
<comment type="caution">
    <text evidence="2">The sequence shown here is derived from an EMBL/GenBank/DDBJ whole genome shotgun (WGS) entry which is preliminary data.</text>
</comment>
<dbReference type="PANTHER" id="PTHR31377">
    <property type="entry name" value="AGMATINE DEIMINASE-RELATED"/>
    <property type="match status" value="1"/>
</dbReference>
<dbReference type="Gene3D" id="3.75.10.10">
    <property type="entry name" value="L-arginine/glycine Amidinotransferase, Chain A"/>
    <property type="match status" value="1"/>
</dbReference>
<dbReference type="Pfam" id="PF04371">
    <property type="entry name" value="PAD_porph"/>
    <property type="match status" value="1"/>
</dbReference>